<dbReference type="PANTHER" id="PTHR43512:SF7">
    <property type="entry name" value="TRANSLATION FACTOR GUF1, MITOCHONDRIAL"/>
    <property type="match status" value="1"/>
</dbReference>
<dbReference type="GO" id="GO:0006412">
    <property type="term" value="P:translation"/>
    <property type="evidence" value="ECO:0007669"/>
    <property type="project" value="UniProtKB-KW"/>
</dbReference>
<dbReference type="GO" id="GO:0003924">
    <property type="term" value="F:GTPase activity"/>
    <property type="evidence" value="ECO:0007669"/>
    <property type="project" value="UniProtKB-UniRule"/>
</dbReference>
<dbReference type="PANTHER" id="PTHR43512">
    <property type="entry name" value="TRANSLATION FACTOR GUF1-RELATED"/>
    <property type="match status" value="1"/>
</dbReference>
<dbReference type="HAMAP" id="MF_00071">
    <property type="entry name" value="LepA"/>
    <property type="match status" value="1"/>
</dbReference>
<evidence type="ECO:0000256" key="4">
    <source>
        <dbReference type="ARBA" id="ARBA00022801"/>
    </source>
</evidence>
<dbReference type="EC" id="3.6.5.n1" evidence="8"/>
<dbReference type="Gene3D" id="3.30.70.240">
    <property type="match status" value="1"/>
</dbReference>
<dbReference type="OMA" id="QVKCDEN"/>
<accession>G0QY67</accession>
<dbReference type="GO" id="GO:0005525">
    <property type="term" value="F:GTP binding"/>
    <property type="evidence" value="ECO:0007669"/>
    <property type="project" value="UniProtKB-UniRule"/>
</dbReference>
<dbReference type="GO" id="GO:0097177">
    <property type="term" value="F:mitochondrial ribosome binding"/>
    <property type="evidence" value="ECO:0007669"/>
    <property type="project" value="TreeGrafter"/>
</dbReference>
<keyword evidence="8" id="KW-0648">Protein biosynthesis</keyword>
<evidence type="ECO:0000256" key="7">
    <source>
        <dbReference type="ARBA" id="ARBA00023136"/>
    </source>
</evidence>
<evidence type="ECO:0000256" key="8">
    <source>
        <dbReference type="HAMAP-Rule" id="MF_03137"/>
    </source>
</evidence>
<dbReference type="Gene3D" id="3.40.50.300">
    <property type="entry name" value="P-loop containing nucleotide triphosphate hydrolases"/>
    <property type="match status" value="1"/>
</dbReference>
<dbReference type="GeneID" id="14905950"/>
<dbReference type="InterPro" id="IPR000640">
    <property type="entry name" value="EFG_V-like"/>
</dbReference>
<feature type="binding site" evidence="8">
    <location>
        <begin position="32"/>
        <end position="39"/>
    </location>
    <ligand>
        <name>GTP</name>
        <dbReference type="ChEBI" id="CHEBI:37565"/>
    </ligand>
</feature>
<comment type="similarity">
    <text evidence="8">Belongs to the GTP-binding elongation factor family. LepA subfamily.</text>
</comment>
<feature type="domain" description="Tr-type G" evidence="10">
    <location>
        <begin position="23"/>
        <end position="201"/>
    </location>
</feature>
<dbReference type="GO" id="GO:0005759">
    <property type="term" value="C:mitochondrial matrix"/>
    <property type="evidence" value="ECO:0007669"/>
    <property type="project" value="UniProtKB-UniRule"/>
</dbReference>
<dbReference type="SUPFAM" id="SSF52540">
    <property type="entry name" value="P-loop containing nucleoside triphosphate hydrolases"/>
    <property type="match status" value="1"/>
</dbReference>
<dbReference type="PROSITE" id="PS51722">
    <property type="entry name" value="G_TR_2"/>
    <property type="match status" value="1"/>
</dbReference>
<keyword evidence="6 8" id="KW-0342">GTP-binding</keyword>
<evidence type="ECO:0000256" key="6">
    <source>
        <dbReference type="ARBA" id="ARBA00023134"/>
    </source>
</evidence>
<dbReference type="eggNOG" id="KOG0462">
    <property type="taxonomic scope" value="Eukaryota"/>
</dbReference>
<evidence type="ECO:0000259" key="10">
    <source>
        <dbReference type="PROSITE" id="PS51722"/>
    </source>
</evidence>
<dbReference type="Gene3D" id="3.30.70.870">
    <property type="entry name" value="Elongation Factor G (Translational Gtpase), domain 3"/>
    <property type="match status" value="1"/>
</dbReference>
<dbReference type="InterPro" id="IPR038363">
    <property type="entry name" value="LepA_C_sf"/>
</dbReference>
<feature type="transmembrane region" description="Helical" evidence="9">
    <location>
        <begin position="610"/>
        <end position="628"/>
    </location>
</feature>
<dbReference type="InterPro" id="IPR035647">
    <property type="entry name" value="EFG_III/V"/>
</dbReference>
<proteinExistence type="inferred from homology"/>
<keyword evidence="2 8" id="KW-0547">Nucleotide-binding</keyword>
<dbReference type="Gene3D" id="2.40.30.10">
    <property type="entry name" value="Translation factors"/>
    <property type="match status" value="1"/>
</dbReference>
<keyword evidence="5 8" id="KW-0496">Mitochondrion</keyword>
<keyword evidence="12" id="KW-1185">Reference proteome</keyword>
<dbReference type="PROSITE" id="PS00301">
    <property type="entry name" value="G_TR_1"/>
    <property type="match status" value="1"/>
</dbReference>
<evidence type="ECO:0000313" key="12">
    <source>
        <dbReference type="Proteomes" id="UP000008983"/>
    </source>
</evidence>
<keyword evidence="9" id="KW-1133">Transmembrane helix</keyword>
<dbReference type="Gene3D" id="3.30.70.2570">
    <property type="entry name" value="Elongation factor 4, C-terminal domain"/>
    <property type="match status" value="1"/>
</dbReference>
<dbReference type="InterPro" id="IPR027417">
    <property type="entry name" value="P-loop_NTPase"/>
</dbReference>
<comment type="function">
    <text evidence="8">Promotes mitochondrial protein synthesis. May act as a fidelity factor of the translation reaction, by catalyzing a one-codon backward translocation of tRNAs on improperly translocated ribosomes. Binds to mitochondrial ribosomes in a GTP-dependent manner.</text>
</comment>
<feature type="binding site" evidence="8">
    <location>
        <begin position="94"/>
        <end position="98"/>
    </location>
    <ligand>
        <name>GTP</name>
        <dbReference type="ChEBI" id="CHEBI:37565"/>
    </ligand>
</feature>
<gene>
    <name evidence="11" type="ORF">IMG5_147700</name>
</gene>
<evidence type="ECO:0000313" key="11">
    <source>
        <dbReference type="EMBL" id="EGR29841.1"/>
    </source>
</evidence>
<comment type="similarity">
    <text evidence="1">Belongs to the TRAFAC class translation factor GTPase superfamily. Classic translation factor GTPase family. LepA subfamily.</text>
</comment>
<dbReference type="PRINTS" id="PR00315">
    <property type="entry name" value="ELONGATNFCT"/>
</dbReference>
<dbReference type="FunFam" id="3.30.70.2570:FF:000001">
    <property type="entry name" value="Translation factor GUF1, mitochondrial"/>
    <property type="match status" value="1"/>
</dbReference>
<dbReference type="InterPro" id="IPR000795">
    <property type="entry name" value="T_Tr_GTP-bd_dom"/>
</dbReference>
<comment type="subcellular location">
    <subcellularLocation>
        <location evidence="8">Mitochondrion inner membrane</location>
        <topology evidence="8">Peripheral membrane protein</topology>
        <orientation evidence="8">Matrix side</orientation>
    </subcellularLocation>
</comment>
<dbReference type="STRING" id="857967.G0QY67"/>
<reference evidence="11 12" key="1">
    <citation type="submission" date="2011-07" db="EMBL/GenBank/DDBJ databases">
        <authorList>
            <person name="Coyne R."/>
            <person name="Brami D."/>
            <person name="Johnson J."/>
            <person name="Hostetler J."/>
            <person name="Hannick L."/>
            <person name="Clark T."/>
            <person name="Cassidy-Hanley D."/>
            <person name="Inman J."/>
        </authorList>
    </citation>
    <scope>NUCLEOTIDE SEQUENCE [LARGE SCALE GENOMIC DNA]</scope>
    <source>
        <strain evidence="11 12">G5</strain>
    </source>
</reference>
<dbReference type="Pfam" id="PF00679">
    <property type="entry name" value="EFG_C"/>
    <property type="match status" value="1"/>
</dbReference>
<dbReference type="EMBL" id="GL984102">
    <property type="protein sequence ID" value="EGR29841.1"/>
    <property type="molecule type" value="Genomic_DNA"/>
</dbReference>
<dbReference type="InterPro" id="IPR013842">
    <property type="entry name" value="LepA_CTD"/>
</dbReference>
<dbReference type="SUPFAM" id="SSF54980">
    <property type="entry name" value="EF-G C-terminal domain-like"/>
    <property type="match status" value="2"/>
</dbReference>
<dbReference type="AlphaFoldDB" id="G0QY67"/>
<dbReference type="CDD" id="cd01890">
    <property type="entry name" value="LepA"/>
    <property type="match status" value="1"/>
</dbReference>
<keyword evidence="9" id="KW-0812">Transmembrane</keyword>
<dbReference type="Pfam" id="PF00009">
    <property type="entry name" value="GTP_EFTU"/>
    <property type="match status" value="1"/>
</dbReference>
<dbReference type="CDD" id="cd16260">
    <property type="entry name" value="EF4_III"/>
    <property type="match status" value="1"/>
</dbReference>
<dbReference type="InterPro" id="IPR005225">
    <property type="entry name" value="Small_GTP-bd"/>
</dbReference>
<protein>
    <recommendedName>
        <fullName evidence="8">Translation factor GUF1 homolog, mitochondrial</fullName>
        <ecNumber evidence="8">3.6.5.n1</ecNumber>
    </recommendedName>
    <alternativeName>
        <fullName evidence="8">Elongation factor 4 homolog</fullName>
        <shortName evidence="8">EF-4</shortName>
    </alternativeName>
    <alternativeName>
        <fullName evidence="8">GTPase GUF1 homolog</fullName>
    </alternativeName>
    <alternativeName>
        <fullName evidence="8">Ribosomal back-translocase</fullName>
    </alternativeName>
</protein>
<evidence type="ECO:0000256" key="3">
    <source>
        <dbReference type="ARBA" id="ARBA00022792"/>
    </source>
</evidence>
<dbReference type="InParanoid" id="G0QY67"/>
<dbReference type="GO" id="GO:0005743">
    <property type="term" value="C:mitochondrial inner membrane"/>
    <property type="evidence" value="ECO:0007669"/>
    <property type="project" value="UniProtKB-SubCell"/>
</dbReference>
<organism evidence="11 12">
    <name type="scientific">Ichthyophthirius multifiliis</name>
    <name type="common">White spot disease agent</name>
    <name type="synonym">Ich</name>
    <dbReference type="NCBI Taxonomy" id="5932"/>
    <lineage>
        <taxon>Eukaryota</taxon>
        <taxon>Sar</taxon>
        <taxon>Alveolata</taxon>
        <taxon>Ciliophora</taxon>
        <taxon>Intramacronucleata</taxon>
        <taxon>Oligohymenophorea</taxon>
        <taxon>Hymenostomatida</taxon>
        <taxon>Ophryoglenina</taxon>
        <taxon>Ichthyophthirius</taxon>
    </lineage>
</organism>
<dbReference type="FunFam" id="3.40.50.300:FF:000078">
    <property type="entry name" value="Elongation factor 4"/>
    <property type="match status" value="1"/>
</dbReference>
<dbReference type="GO" id="GO:0045727">
    <property type="term" value="P:positive regulation of translation"/>
    <property type="evidence" value="ECO:0007669"/>
    <property type="project" value="UniProtKB-UniRule"/>
</dbReference>
<comment type="catalytic activity">
    <reaction evidence="8">
        <text>GTP + H2O = GDP + phosphate + H(+)</text>
        <dbReference type="Rhea" id="RHEA:19669"/>
        <dbReference type="ChEBI" id="CHEBI:15377"/>
        <dbReference type="ChEBI" id="CHEBI:15378"/>
        <dbReference type="ChEBI" id="CHEBI:37565"/>
        <dbReference type="ChEBI" id="CHEBI:43474"/>
        <dbReference type="ChEBI" id="CHEBI:58189"/>
        <dbReference type="EC" id="3.6.5.n1"/>
    </reaction>
</comment>
<dbReference type="Proteomes" id="UP000008983">
    <property type="component" value="Unassembled WGS sequence"/>
</dbReference>
<keyword evidence="3 8" id="KW-0999">Mitochondrion inner membrane</keyword>
<evidence type="ECO:0000256" key="1">
    <source>
        <dbReference type="ARBA" id="ARBA00005454"/>
    </source>
</evidence>
<dbReference type="FunFam" id="2.40.30.10:FF:000015">
    <property type="entry name" value="Translation factor GUF1, mitochondrial"/>
    <property type="match status" value="1"/>
</dbReference>
<feature type="transmembrane region" description="Helical" evidence="9">
    <location>
        <begin position="640"/>
        <end position="660"/>
    </location>
</feature>
<keyword evidence="4 8" id="KW-0378">Hydrolase</keyword>
<dbReference type="InterPro" id="IPR031157">
    <property type="entry name" value="G_TR_CS"/>
</dbReference>
<evidence type="ECO:0000256" key="2">
    <source>
        <dbReference type="ARBA" id="ARBA00022741"/>
    </source>
</evidence>
<evidence type="ECO:0000256" key="5">
    <source>
        <dbReference type="ARBA" id="ARBA00023128"/>
    </source>
</evidence>
<sequence length="682" mass="79050">MFRQIQNKSVYLFTQLKPNYPIQNIRNFNIIAHIDHGKSTLADRILELTGSIKAGIQYLDKLKVEKERGITVKAQSASMEYTYNNTKYLLNLIDTPGHVDFHYEVSRSMRSCNGSLLLVDACQGIQAQTLSNYEKAKQNNLKIIPIINKIDMPAANPEDVSEQMQLLFEIEPEEIHYISAKTGKGVQNILDEIILKIPPPEADINKPFKSFIIDSWFSKDQGVIMLAQIKDGFISKGEYIQSCAFKKKYEIFEVCIYIYIQSLYIKVGVLNPEMTPKARLTAGEVGYIFANMKQVTDARVGDTFHKVDQVIEPEPGFQPVHSMVFAGLYPDDPDDYPNLQKSIHKLALTDPAVSIYKESSAALGPGFRCGFLGLLHMDVFKQRLDDEYGLGCFLTTPNVPYRAKLKGQDKIIEIENALMAPEEVNVEYYEEPIVEATIICPKEYIQEVLNFCSERRGIQKEIHLIDDKRQKIKFEFPLIILLMGEPVDTLSFMVHERRAQQFGKLICGKLKDKLPAQQFTLIIQAKVGSKIIAKEEISQMRKNVTAKCYGGDYSRKKKLLERQKEGKKNQDKLEMYKLIKIFLQIFLKIEQFFFFFFNVIYIYILVYVTSYFYNVIICLLLLQFISYYKKFNFFIQSLNYLFKKFSGLSSLTQFFLIFFFNFNKYFNFCFSHQNYLNLHLHF</sequence>
<dbReference type="InterPro" id="IPR006297">
    <property type="entry name" value="EF-4"/>
</dbReference>
<evidence type="ECO:0000256" key="9">
    <source>
        <dbReference type="SAM" id="Phobius"/>
    </source>
</evidence>
<dbReference type="NCBIfam" id="TIGR00231">
    <property type="entry name" value="small_GTP"/>
    <property type="match status" value="1"/>
</dbReference>
<dbReference type="FunCoup" id="G0QY67">
    <property type="interactions" value="204"/>
</dbReference>
<dbReference type="FunFam" id="3.30.70.870:FF:000004">
    <property type="entry name" value="Translation factor GUF1, mitochondrial"/>
    <property type="match status" value="1"/>
</dbReference>
<feature type="binding site" evidence="8">
    <location>
        <begin position="148"/>
        <end position="151"/>
    </location>
    <ligand>
        <name>GTP</name>
        <dbReference type="ChEBI" id="CHEBI:37565"/>
    </ligand>
</feature>
<name>G0QY67_ICHMU</name>
<dbReference type="OrthoDB" id="1074at2759"/>
<dbReference type="Pfam" id="PF06421">
    <property type="entry name" value="LepA_C"/>
    <property type="match status" value="1"/>
</dbReference>
<keyword evidence="7 8" id="KW-0472">Membrane</keyword>
<dbReference type="RefSeq" id="XP_004031077.1">
    <property type="nucleotide sequence ID" value="XM_004031029.1"/>
</dbReference>